<accession>A0A3S4T9V0</accession>
<dbReference type="Proteomes" id="UP000279306">
    <property type="component" value="Chromosome"/>
</dbReference>
<feature type="domain" description="STAS" evidence="1">
    <location>
        <begin position="17"/>
        <end position="124"/>
    </location>
</feature>
<dbReference type="EMBL" id="LR134356">
    <property type="protein sequence ID" value="VEG54235.1"/>
    <property type="molecule type" value="Genomic_DNA"/>
</dbReference>
<dbReference type="OrthoDB" id="3393696at2"/>
<protein>
    <submittedName>
        <fullName evidence="2">Anti-sigma-factor antagonist</fullName>
    </submittedName>
</protein>
<dbReference type="KEGG" id="mauu:NCTC10437_02368"/>
<dbReference type="CDD" id="cd07043">
    <property type="entry name" value="STAS_anti-anti-sigma_factors"/>
    <property type="match status" value="1"/>
</dbReference>
<dbReference type="PANTHER" id="PTHR33495">
    <property type="entry name" value="ANTI-SIGMA FACTOR ANTAGONIST TM_1081-RELATED-RELATED"/>
    <property type="match status" value="1"/>
</dbReference>
<evidence type="ECO:0000259" key="1">
    <source>
        <dbReference type="PROSITE" id="PS50801"/>
    </source>
</evidence>
<dbReference type="InterPro" id="IPR036513">
    <property type="entry name" value="STAS_dom_sf"/>
</dbReference>
<dbReference type="PROSITE" id="PS50801">
    <property type="entry name" value="STAS"/>
    <property type="match status" value="1"/>
</dbReference>
<gene>
    <name evidence="2" type="primary">rsbV_3</name>
    <name evidence="2" type="ORF">NCTC10437_02368</name>
</gene>
<evidence type="ECO:0000313" key="2">
    <source>
        <dbReference type="EMBL" id="VEG54235.1"/>
    </source>
</evidence>
<dbReference type="InterPro" id="IPR002645">
    <property type="entry name" value="STAS_dom"/>
</dbReference>
<evidence type="ECO:0000313" key="3">
    <source>
        <dbReference type="Proteomes" id="UP000279306"/>
    </source>
</evidence>
<sequence>MTDEINNPASASGRSVVSVSSAVVDGVVVVSVHDVVDAATAPQLSAAIDKVIDGDPDGLVIDLSAVTFLASAGMTILMKADERAGGIGVAVVANSPATTRPLTLLGLDAELTICASVEEAVRRLSV</sequence>
<dbReference type="RefSeq" id="WP_048635091.1">
    <property type="nucleotide sequence ID" value="NZ_CVQQ01000026.1"/>
</dbReference>
<dbReference type="Pfam" id="PF01740">
    <property type="entry name" value="STAS"/>
    <property type="match status" value="1"/>
</dbReference>
<dbReference type="AlphaFoldDB" id="A0A3S4T9V0"/>
<dbReference type="PANTHER" id="PTHR33495:SF13">
    <property type="entry name" value="ANTI-SIGMA-F FACTOR ANTAGONIST RSFB"/>
    <property type="match status" value="1"/>
</dbReference>
<dbReference type="GO" id="GO:0043856">
    <property type="term" value="F:anti-sigma factor antagonist activity"/>
    <property type="evidence" value="ECO:0007669"/>
    <property type="project" value="TreeGrafter"/>
</dbReference>
<dbReference type="SUPFAM" id="SSF52091">
    <property type="entry name" value="SpoIIaa-like"/>
    <property type="match status" value="1"/>
</dbReference>
<name>A0A3S4T9V0_MYCAU</name>
<organism evidence="2 3">
    <name type="scientific">Mycolicibacterium aurum</name>
    <name type="common">Mycobacterium aurum</name>
    <dbReference type="NCBI Taxonomy" id="1791"/>
    <lineage>
        <taxon>Bacteria</taxon>
        <taxon>Bacillati</taxon>
        <taxon>Actinomycetota</taxon>
        <taxon>Actinomycetes</taxon>
        <taxon>Mycobacteriales</taxon>
        <taxon>Mycobacteriaceae</taxon>
        <taxon>Mycolicibacterium</taxon>
    </lineage>
</organism>
<dbReference type="Gene3D" id="3.30.750.24">
    <property type="entry name" value="STAS domain"/>
    <property type="match status" value="1"/>
</dbReference>
<keyword evidence="3" id="KW-1185">Reference proteome</keyword>
<proteinExistence type="predicted"/>
<reference evidence="2 3" key="1">
    <citation type="submission" date="2018-12" db="EMBL/GenBank/DDBJ databases">
        <authorList>
            <consortium name="Pathogen Informatics"/>
        </authorList>
    </citation>
    <scope>NUCLEOTIDE SEQUENCE [LARGE SCALE GENOMIC DNA]</scope>
    <source>
        <strain evidence="2 3">NCTC10437</strain>
    </source>
</reference>
<dbReference type="STRING" id="1791.GCA_001049355_05265"/>